<evidence type="ECO:0000313" key="3">
    <source>
        <dbReference type="Proteomes" id="UP000245768"/>
    </source>
</evidence>
<feature type="chain" id="PRO_5016425405" description="Inhibitor I9 domain-containing protein" evidence="1">
    <location>
        <begin position="22"/>
        <end position="181"/>
    </location>
</feature>
<evidence type="ECO:0008006" key="4">
    <source>
        <dbReference type="Google" id="ProtNLM"/>
    </source>
</evidence>
<evidence type="ECO:0000256" key="1">
    <source>
        <dbReference type="SAM" id="SignalP"/>
    </source>
</evidence>
<name>A0A316YIB5_9BASI</name>
<dbReference type="Proteomes" id="UP000245768">
    <property type="component" value="Unassembled WGS sequence"/>
</dbReference>
<dbReference type="RefSeq" id="XP_025376137.1">
    <property type="nucleotide sequence ID" value="XM_025520048.1"/>
</dbReference>
<proteinExistence type="predicted"/>
<accession>A0A316YIB5</accession>
<sequence length="181" mass="19539">MKTTYLISSIALCALISLCSAMNQPNQDTEQDATQLRRGYIPVGVSGVASPPKQRLTRSSTVFKRESARGSVRNWNCFYEVMSVLTASEVEAIITYEVHNLRVKTLEVPSSAAIEQGPSSSSARDSVKGHTDQLAGHFATLSATHHDKSFVTLFGGPLPTPYAHIATTETSPLLQLSASQD</sequence>
<protein>
    <recommendedName>
        <fullName evidence="4">Inhibitor I9 domain-containing protein</fullName>
    </recommendedName>
</protein>
<dbReference type="GeneID" id="37041964"/>
<gene>
    <name evidence="2" type="ORF">FA10DRAFT_260866</name>
</gene>
<keyword evidence="1" id="KW-0732">Signal</keyword>
<dbReference type="InParanoid" id="A0A316YIB5"/>
<dbReference type="AlphaFoldDB" id="A0A316YIB5"/>
<organism evidence="2 3">
    <name type="scientific">Acaromyces ingoldii</name>
    <dbReference type="NCBI Taxonomy" id="215250"/>
    <lineage>
        <taxon>Eukaryota</taxon>
        <taxon>Fungi</taxon>
        <taxon>Dikarya</taxon>
        <taxon>Basidiomycota</taxon>
        <taxon>Ustilaginomycotina</taxon>
        <taxon>Exobasidiomycetes</taxon>
        <taxon>Exobasidiales</taxon>
        <taxon>Cryptobasidiaceae</taxon>
        <taxon>Acaromyces</taxon>
    </lineage>
</organism>
<reference evidence="2 3" key="1">
    <citation type="journal article" date="2018" name="Mol. Biol. Evol.">
        <title>Broad Genomic Sampling Reveals a Smut Pathogenic Ancestry of the Fungal Clade Ustilaginomycotina.</title>
        <authorList>
            <person name="Kijpornyongpan T."/>
            <person name="Mondo S.J."/>
            <person name="Barry K."/>
            <person name="Sandor L."/>
            <person name="Lee J."/>
            <person name="Lipzen A."/>
            <person name="Pangilinan J."/>
            <person name="LaButti K."/>
            <person name="Hainaut M."/>
            <person name="Henrissat B."/>
            <person name="Grigoriev I.V."/>
            <person name="Spatafora J.W."/>
            <person name="Aime M.C."/>
        </authorList>
    </citation>
    <scope>NUCLEOTIDE SEQUENCE [LARGE SCALE GENOMIC DNA]</scope>
    <source>
        <strain evidence="2 3">MCA 4198</strain>
    </source>
</reference>
<feature type="signal peptide" evidence="1">
    <location>
        <begin position="1"/>
        <end position="21"/>
    </location>
</feature>
<evidence type="ECO:0000313" key="2">
    <source>
        <dbReference type="EMBL" id="PWN88939.1"/>
    </source>
</evidence>
<dbReference type="EMBL" id="KZ819637">
    <property type="protein sequence ID" value="PWN88939.1"/>
    <property type="molecule type" value="Genomic_DNA"/>
</dbReference>
<keyword evidence="3" id="KW-1185">Reference proteome</keyword>